<evidence type="ECO:0000256" key="4">
    <source>
        <dbReference type="ARBA" id="ARBA00022989"/>
    </source>
</evidence>
<evidence type="ECO:0000256" key="2">
    <source>
        <dbReference type="ARBA" id="ARBA00022475"/>
    </source>
</evidence>
<dbReference type="PIRSF" id="PIRSF018968">
    <property type="entry name" value="ABC_permease_BceB"/>
    <property type="match status" value="1"/>
</dbReference>
<keyword evidence="2 6" id="KW-1003">Cell membrane</keyword>
<evidence type="ECO:0000256" key="6">
    <source>
        <dbReference type="PIRNR" id="PIRNR018968"/>
    </source>
</evidence>
<keyword evidence="4 6" id="KW-1133">Transmembrane helix</keyword>
<gene>
    <name evidence="8" type="ORF">ACFSB2_12185</name>
</gene>
<name>A0ABW4JGK4_9BACL</name>
<evidence type="ECO:0000259" key="7">
    <source>
        <dbReference type="Pfam" id="PF02687"/>
    </source>
</evidence>
<protein>
    <submittedName>
        <fullName evidence="8">FtsX-like permease family protein</fullName>
    </submittedName>
</protein>
<feature type="transmembrane region" description="Helical" evidence="6">
    <location>
        <begin position="18"/>
        <end position="36"/>
    </location>
</feature>
<comment type="similarity">
    <text evidence="6">Belongs to the ABC-4 integral membrane protein family.</text>
</comment>
<dbReference type="PANTHER" id="PTHR46795">
    <property type="entry name" value="ABC TRANSPORTER PERMEASE-RELATED-RELATED"/>
    <property type="match status" value="1"/>
</dbReference>
<keyword evidence="3 6" id="KW-0812">Transmembrane</keyword>
<accession>A0ABW4JGK4</accession>
<organism evidence="8 9">
    <name type="scientific">Alicyclobacillus fodiniaquatilis</name>
    <dbReference type="NCBI Taxonomy" id="1661150"/>
    <lineage>
        <taxon>Bacteria</taxon>
        <taxon>Bacillati</taxon>
        <taxon>Bacillota</taxon>
        <taxon>Bacilli</taxon>
        <taxon>Bacillales</taxon>
        <taxon>Alicyclobacillaceae</taxon>
        <taxon>Alicyclobacillus</taxon>
    </lineage>
</organism>
<reference evidence="9" key="1">
    <citation type="journal article" date="2019" name="Int. J. Syst. Evol. Microbiol.">
        <title>The Global Catalogue of Microorganisms (GCM) 10K type strain sequencing project: providing services to taxonomists for standard genome sequencing and annotation.</title>
        <authorList>
            <consortium name="The Broad Institute Genomics Platform"/>
            <consortium name="The Broad Institute Genome Sequencing Center for Infectious Disease"/>
            <person name="Wu L."/>
            <person name="Ma J."/>
        </authorList>
    </citation>
    <scope>NUCLEOTIDE SEQUENCE [LARGE SCALE GENOMIC DNA]</scope>
    <source>
        <strain evidence="9">CGMCC 1.12286</strain>
    </source>
</reference>
<feature type="transmembrane region" description="Helical" evidence="6">
    <location>
        <begin position="227"/>
        <end position="253"/>
    </location>
</feature>
<comment type="subcellular location">
    <subcellularLocation>
        <location evidence="1 6">Cell membrane</location>
        <topology evidence="1 6">Multi-pass membrane protein</topology>
    </subcellularLocation>
</comment>
<evidence type="ECO:0000256" key="3">
    <source>
        <dbReference type="ARBA" id="ARBA00022692"/>
    </source>
</evidence>
<dbReference type="InterPro" id="IPR027022">
    <property type="entry name" value="ABC_permease_BceB-typ"/>
</dbReference>
<feature type="transmembrane region" description="Helical" evidence="6">
    <location>
        <begin position="196"/>
        <end position="215"/>
    </location>
</feature>
<comment type="caution">
    <text evidence="8">The sequence shown here is derived from an EMBL/GenBank/DDBJ whole genome shotgun (WGS) entry which is preliminary data.</text>
</comment>
<feature type="transmembrane region" description="Helical" evidence="6">
    <location>
        <begin position="152"/>
        <end position="175"/>
    </location>
</feature>
<proteinExistence type="inferred from homology"/>
<dbReference type="InterPro" id="IPR003838">
    <property type="entry name" value="ABC3_permease_C"/>
</dbReference>
<keyword evidence="9" id="KW-1185">Reference proteome</keyword>
<evidence type="ECO:0000313" key="8">
    <source>
        <dbReference type="EMBL" id="MFD1675451.1"/>
    </source>
</evidence>
<dbReference type="Pfam" id="PF02687">
    <property type="entry name" value="FtsX"/>
    <property type="match status" value="1"/>
</dbReference>
<evidence type="ECO:0000256" key="1">
    <source>
        <dbReference type="ARBA" id="ARBA00004651"/>
    </source>
</evidence>
<feature type="transmembrane region" description="Helical" evidence="6">
    <location>
        <begin position="525"/>
        <end position="551"/>
    </location>
</feature>
<dbReference type="RefSeq" id="WP_377943322.1">
    <property type="nucleotide sequence ID" value="NZ_JBHUCX010000028.1"/>
</dbReference>
<feature type="domain" description="ABC3 transporter permease C-terminal" evidence="7">
    <location>
        <begin position="61"/>
        <end position="177"/>
    </location>
</feature>
<evidence type="ECO:0000256" key="5">
    <source>
        <dbReference type="ARBA" id="ARBA00023136"/>
    </source>
</evidence>
<keyword evidence="6" id="KW-0813">Transport</keyword>
<feature type="transmembrane region" description="Helical" evidence="6">
    <location>
        <begin position="56"/>
        <end position="75"/>
    </location>
</feature>
<feature type="transmembrane region" description="Helical" evidence="6">
    <location>
        <begin position="281"/>
        <end position="305"/>
    </location>
</feature>
<feature type="transmembrane region" description="Helical" evidence="6">
    <location>
        <begin position="572"/>
        <end position="601"/>
    </location>
</feature>
<feature type="transmembrane region" description="Helical" evidence="6">
    <location>
        <begin position="109"/>
        <end position="132"/>
    </location>
</feature>
<evidence type="ECO:0000313" key="9">
    <source>
        <dbReference type="Proteomes" id="UP001597079"/>
    </source>
</evidence>
<dbReference type="InterPro" id="IPR052536">
    <property type="entry name" value="ABC-4_Integral_Memb_Prot"/>
</dbReference>
<dbReference type="Proteomes" id="UP001597079">
    <property type="component" value="Unassembled WGS sequence"/>
</dbReference>
<feature type="transmembrane region" description="Helical" evidence="6">
    <location>
        <begin position="613"/>
        <end position="634"/>
    </location>
</feature>
<keyword evidence="5 6" id="KW-0472">Membrane</keyword>
<dbReference type="EMBL" id="JBHUCX010000028">
    <property type="protein sequence ID" value="MFD1675451.1"/>
    <property type="molecule type" value="Genomic_DNA"/>
</dbReference>
<dbReference type="PANTHER" id="PTHR46795:SF1">
    <property type="entry name" value="ABC TRANSPORTER PERMEASE PROTEIN"/>
    <property type="match status" value="1"/>
</dbReference>
<sequence>MTWGQLVRKNVLRRKRLYVGYIASSSIAVMTLFMFMNFTYNPAVEHGYMTSGARDILLISGWLVALFALFFIFYFHAAMLRLRGQEFGILLVVGITPKQLARMVRMESFIVDGISLVFGLGLGLLFTKLFLLAIGDLLKLPNEIPFAAPRNAWIFTLVAFLIIFLAEALLMSIRLRRSGVKRLLSSERSRQKPPKASGWLALLGVFCIAGGYYLAIAKSLITLSSLIGVIFIIALVILGTYLLFTQILVWVLLRLRHRVQGGVGLLVVSRLAYRMKDNARALTVIATLSAIVMTSMSSIFGLLYANTQADVAREPFAVMTWTNKANPLPLSQSQITQKLSASGADPRGQAAATVIGGGKISVVNHGRSEKMDVTVVSASAFAQFSNQIRSAHQKIASTYTRLPDLNPGHAIGVISFPITATNIFHDTKTTLTIGSTHTAITVDAQRNQRIFNFAEAPVSDTVLVVPDTDFSHLLKSVSQTDIWQVHGWIVDHRDKAAMALHGQLPTRQADVAQGNDQAFIRLMSVMIFAGLFLAMLMLLACGNTLYFRLLNNQMTDRKQFRSLRRVGIRHREVGRVLTVEFSVLFFLPFVMAGLHTAAAIIDYSHVLALPGSLWPVCLAVMLAYLVFMVIYFIVARLTYLPQLHMDEAYRVE</sequence>